<name>A0AAE0HHF8_9PEZI</name>
<sequence length="488" mass="56197">MLHFIEVLTAAISRAKRSGALPDGGFVWQLASDRCRGITSLFESRREPIAGFLFDRLVDGLASSVRPEDPMFLVQMWQLCVSLSRIHFHQREIAERLMFLRLFLHRMRQRLLPFTPSQEHPVLAILGALESILVKSPKSLKWTLAIGCWKSKAMLDRVFGQMTDHVSLENGAFCVQNWRSSFELDFRELEARYHPLVDNFGPHPLTEDKIAILYCYTSALARIVPLNNDATPLFLGHLAVLLDQSSRHVRHEAEAGSLAYGGVVSAFVFSTELVAKYLLEGGKYKHVLRERLSPSQPYDVYLSEAIEILRSGDVDCQVRAAELSRRLGTWLKAYCLGEKNKEKGQKGEGKRGKRSRGRDRTPDFKREKHRFSQILNRIFQTPHELRFKMNTNREGWQKDLRHKRNESRELVLVPLSREAGVTHDKVPPPERRTCRTCDVTFPSRRDMFIHFQYLKHRCGKQPTPQSNPWRQPVEIGPTIEPRALEARP</sequence>
<dbReference type="EMBL" id="JAUEPN010000004">
    <property type="protein sequence ID" value="KAK3296516.1"/>
    <property type="molecule type" value="Genomic_DNA"/>
</dbReference>
<evidence type="ECO:0000313" key="4">
    <source>
        <dbReference type="Proteomes" id="UP001278766"/>
    </source>
</evidence>
<comment type="caution">
    <text evidence="3">The sequence shown here is derived from an EMBL/GenBank/DDBJ whole genome shotgun (WGS) entry which is preliminary data.</text>
</comment>
<proteinExistence type="predicted"/>
<dbReference type="InterPro" id="IPR013087">
    <property type="entry name" value="Znf_C2H2_type"/>
</dbReference>
<dbReference type="Proteomes" id="UP001278766">
    <property type="component" value="Unassembled WGS sequence"/>
</dbReference>
<dbReference type="RefSeq" id="XP_062660030.1">
    <property type="nucleotide sequence ID" value="XM_062808095.1"/>
</dbReference>
<dbReference type="AlphaFoldDB" id="A0AAE0HHF8"/>
<evidence type="ECO:0000256" key="1">
    <source>
        <dbReference type="SAM" id="MobiDB-lite"/>
    </source>
</evidence>
<feature type="region of interest" description="Disordered" evidence="1">
    <location>
        <begin position="341"/>
        <end position="366"/>
    </location>
</feature>
<dbReference type="GeneID" id="87845043"/>
<organism evidence="3 4">
    <name type="scientific">Chaetomium fimeti</name>
    <dbReference type="NCBI Taxonomy" id="1854472"/>
    <lineage>
        <taxon>Eukaryota</taxon>
        <taxon>Fungi</taxon>
        <taxon>Dikarya</taxon>
        <taxon>Ascomycota</taxon>
        <taxon>Pezizomycotina</taxon>
        <taxon>Sordariomycetes</taxon>
        <taxon>Sordariomycetidae</taxon>
        <taxon>Sordariales</taxon>
        <taxon>Chaetomiaceae</taxon>
        <taxon>Chaetomium</taxon>
    </lineage>
</organism>
<accession>A0AAE0HHF8</accession>
<protein>
    <recommendedName>
        <fullName evidence="2">C2H2-type domain-containing protein</fullName>
    </recommendedName>
</protein>
<evidence type="ECO:0000313" key="3">
    <source>
        <dbReference type="EMBL" id="KAK3296516.1"/>
    </source>
</evidence>
<evidence type="ECO:0000259" key="2">
    <source>
        <dbReference type="PROSITE" id="PS00028"/>
    </source>
</evidence>
<keyword evidence="4" id="KW-1185">Reference proteome</keyword>
<feature type="domain" description="C2H2-type" evidence="2">
    <location>
        <begin position="434"/>
        <end position="456"/>
    </location>
</feature>
<feature type="compositionally biased region" description="Basic and acidic residues" evidence="1">
    <location>
        <begin position="341"/>
        <end position="350"/>
    </location>
</feature>
<reference evidence="3" key="2">
    <citation type="submission" date="2023-06" db="EMBL/GenBank/DDBJ databases">
        <authorList>
            <consortium name="Lawrence Berkeley National Laboratory"/>
            <person name="Haridas S."/>
            <person name="Hensen N."/>
            <person name="Bonometti L."/>
            <person name="Westerberg I."/>
            <person name="Brannstrom I.O."/>
            <person name="Guillou S."/>
            <person name="Cros-Aarteil S."/>
            <person name="Calhoun S."/>
            <person name="Kuo A."/>
            <person name="Mondo S."/>
            <person name="Pangilinan J."/>
            <person name="Riley R."/>
            <person name="Labutti K."/>
            <person name="Andreopoulos B."/>
            <person name="Lipzen A."/>
            <person name="Chen C."/>
            <person name="Yanf M."/>
            <person name="Daum C."/>
            <person name="Ng V."/>
            <person name="Clum A."/>
            <person name="Steindorff A."/>
            <person name="Ohm R."/>
            <person name="Martin F."/>
            <person name="Silar P."/>
            <person name="Natvig D."/>
            <person name="Lalanne C."/>
            <person name="Gautier V."/>
            <person name="Ament-Velasquez S.L."/>
            <person name="Kruys A."/>
            <person name="Hutchinson M.I."/>
            <person name="Powell A.J."/>
            <person name="Barry K."/>
            <person name="Miller A.N."/>
            <person name="Grigoriev I.V."/>
            <person name="Debuchy R."/>
            <person name="Gladieux P."/>
            <person name="Thoren M.H."/>
            <person name="Johannesson H."/>
        </authorList>
    </citation>
    <scope>NUCLEOTIDE SEQUENCE</scope>
    <source>
        <strain evidence="3">CBS 168.71</strain>
    </source>
</reference>
<dbReference type="PROSITE" id="PS00028">
    <property type="entry name" value="ZINC_FINGER_C2H2_1"/>
    <property type="match status" value="1"/>
</dbReference>
<feature type="region of interest" description="Disordered" evidence="1">
    <location>
        <begin position="459"/>
        <end position="488"/>
    </location>
</feature>
<reference evidence="3" key="1">
    <citation type="journal article" date="2023" name="Mol. Phylogenet. Evol.">
        <title>Genome-scale phylogeny and comparative genomics of the fungal order Sordariales.</title>
        <authorList>
            <person name="Hensen N."/>
            <person name="Bonometti L."/>
            <person name="Westerberg I."/>
            <person name="Brannstrom I.O."/>
            <person name="Guillou S."/>
            <person name="Cros-Aarteil S."/>
            <person name="Calhoun S."/>
            <person name="Haridas S."/>
            <person name="Kuo A."/>
            <person name="Mondo S."/>
            <person name="Pangilinan J."/>
            <person name="Riley R."/>
            <person name="LaButti K."/>
            <person name="Andreopoulos B."/>
            <person name="Lipzen A."/>
            <person name="Chen C."/>
            <person name="Yan M."/>
            <person name="Daum C."/>
            <person name="Ng V."/>
            <person name="Clum A."/>
            <person name="Steindorff A."/>
            <person name="Ohm R.A."/>
            <person name="Martin F."/>
            <person name="Silar P."/>
            <person name="Natvig D.O."/>
            <person name="Lalanne C."/>
            <person name="Gautier V."/>
            <person name="Ament-Velasquez S.L."/>
            <person name="Kruys A."/>
            <person name="Hutchinson M.I."/>
            <person name="Powell A.J."/>
            <person name="Barry K."/>
            <person name="Miller A.N."/>
            <person name="Grigoriev I.V."/>
            <person name="Debuchy R."/>
            <person name="Gladieux P."/>
            <person name="Hiltunen Thoren M."/>
            <person name="Johannesson H."/>
        </authorList>
    </citation>
    <scope>NUCLEOTIDE SEQUENCE</scope>
    <source>
        <strain evidence="3">CBS 168.71</strain>
    </source>
</reference>
<gene>
    <name evidence="3" type="ORF">B0H64DRAFT_475308</name>
</gene>